<dbReference type="Pfam" id="PF08448">
    <property type="entry name" value="PAS_4"/>
    <property type="match status" value="1"/>
</dbReference>
<feature type="domain" description="GGDEF" evidence="1">
    <location>
        <begin position="321"/>
        <end position="460"/>
    </location>
</feature>
<dbReference type="STRING" id="425104.Ssed_2631"/>
<dbReference type="Gene3D" id="3.30.70.270">
    <property type="match status" value="1"/>
</dbReference>
<dbReference type="InterPro" id="IPR000014">
    <property type="entry name" value="PAS"/>
</dbReference>
<dbReference type="KEGG" id="sse:Ssed_2631"/>
<dbReference type="SUPFAM" id="SSF55781">
    <property type="entry name" value="GAF domain-like"/>
    <property type="match status" value="1"/>
</dbReference>
<dbReference type="SMART" id="SM00267">
    <property type="entry name" value="GGDEF"/>
    <property type="match status" value="1"/>
</dbReference>
<dbReference type="OrthoDB" id="92309at2"/>
<reference evidence="2 3" key="1">
    <citation type="submission" date="2007-08" db="EMBL/GenBank/DDBJ databases">
        <title>Complete sequence of Shewanella sediminis HAW-EB3.</title>
        <authorList>
            <consortium name="US DOE Joint Genome Institute"/>
            <person name="Copeland A."/>
            <person name="Lucas S."/>
            <person name="Lapidus A."/>
            <person name="Barry K."/>
            <person name="Glavina del Rio T."/>
            <person name="Dalin E."/>
            <person name="Tice H."/>
            <person name="Pitluck S."/>
            <person name="Chertkov O."/>
            <person name="Brettin T."/>
            <person name="Bruce D."/>
            <person name="Detter J.C."/>
            <person name="Han C."/>
            <person name="Schmutz J."/>
            <person name="Larimer F."/>
            <person name="Land M."/>
            <person name="Hauser L."/>
            <person name="Kyrpides N."/>
            <person name="Kim E."/>
            <person name="Zhao J.-S."/>
            <person name="Richardson P."/>
        </authorList>
    </citation>
    <scope>NUCLEOTIDE SEQUENCE [LARGE SCALE GENOMIC DNA]</scope>
    <source>
        <strain evidence="2 3">HAW-EB3</strain>
    </source>
</reference>
<keyword evidence="3" id="KW-1185">Reference proteome</keyword>
<dbReference type="InterPro" id="IPR052155">
    <property type="entry name" value="Biofilm_reg_signaling"/>
</dbReference>
<dbReference type="NCBIfam" id="TIGR00229">
    <property type="entry name" value="sensory_box"/>
    <property type="match status" value="1"/>
</dbReference>
<sequence length="467" mass="52417">MADIEEALALLAAPCTDERFFQRALKALALVTQCRWAAFGRPSENRGMAEVVAFCDLKHSIPGFEFDLKGSPCETIYQLRYPDTHILYPKDLQSLFPNFQLIKNLGANSYQAELILADDGTPIGHILVMDTEPQADSIKSREFFRLLAQRIGVEYKRLLISRELALHKQMIAVSEQFMSFVDNNYRYHVVSKGYETMFGRAVQEFVGRTVEEIHGEEVFSQHLKPLLDRSLAGETINTQTWIHPPNQNSPMYLNVHHNPYYSDSGDLIGVIVSAHDISEIHAAKVEIEHFANHDPLTGLANRRALFEAIQHKINAQKAGQLQLAVMYIDLDGFKQINDRFGHHQGDKVLVDVATRIQDCAGSNELISRIGGDEFVVLTSFAYGLPQSSYQAELEALSERLLVQLRMNIEVNGQHLPVSASIGSYIADDDDSDLSAIICKADKEMYNAKKAKCNLCTEEDAHHDPDLG</sequence>
<dbReference type="HOGENOM" id="CLU_605327_0_0_6"/>
<dbReference type="SUPFAM" id="SSF55785">
    <property type="entry name" value="PYP-like sensor domain (PAS domain)"/>
    <property type="match status" value="1"/>
</dbReference>
<evidence type="ECO:0000313" key="2">
    <source>
        <dbReference type="EMBL" id="ABV37238.1"/>
    </source>
</evidence>
<organism evidence="2 3">
    <name type="scientific">Shewanella sediminis (strain HAW-EB3)</name>
    <dbReference type="NCBI Taxonomy" id="425104"/>
    <lineage>
        <taxon>Bacteria</taxon>
        <taxon>Pseudomonadati</taxon>
        <taxon>Pseudomonadota</taxon>
        <taxon>Gammaproteobacteria</taxon>
        <taxon>Alteromonadales</taxon>
        <taxon>Shewanellaceae</taxon>
        <taxon>Shewanella</taxon>
    </lineage>
</organism>
<dbReference type="InterPro" id="IPR013656">
    <property type="entry name" value="PAS_4"/>
</dbReference>
<dbReference type="Proteomes" id="UP000002015">
    <property type="component" value="Chromosome"/>
</dbReference>
<dbReference type="AlphaFoldDB" id="A8FWL5"/>
<dbReference type="eggNOG" id="COG2199">
    <property type="taxonomic scope" value="Bacteria"/>
</dbReference>
<dbReference type="RefSeq" id="WP_012142969.1">
    <property type="nucleotide sequence ID" value="NC_009831.1"/>
</dbReference>
<dbReference type="CDD" id="cd01949">
    <property type="entry name" value="GGDEF"/>
    <property type="match status" value="1"/>
</dbReference>
<dbReference type="InterPro" id="IPR029787">
    <property type="entry name" value="Nucleotide_cyclase"/>
</dbReference>
<dbReference type="CDD" id="cd00130">
    <property type="entry name" value="PAS"/>
    <property type="match status" value="1"/>
</dbReference>
<dbReference type="EMBL" id="CP000821">
    <property type="protein sequence ID" value="ABV37238.1"/>
    <property type="molecule type" value="Genomic_DNA"/>
</dbReference>
<accession>A8FWL5</accession>
<evidence type="ECO:0000313" key="3">
    <source>
        <dbReference type="Proteomes" id="UP000002015"/>
    </source>
</evidence>
<evidence type="ECO:0000259" key="1">
    <source>
        <dbReference type="PROSITE" id="PS50887"/>
    </source>
</evidence>
<dbReference type="InterPro" id="IPR043128">
    <property type="entry name" value="Rev_trsase/Diguanyl_cyclase"/>
</dbReference>
<dbReference type="Pfam" id="PF00990">
    <property type="entry name" value="GGDEF"/>
    <property type="match status" value="1"/>
</dbReference>
<dbReference type="PANTHER" id="PTHR44757">
    <property type="entry name" value="DIGUANYLATE CYCLASE DGCP"/>
    <property type="match status" value="1"/>
</dbReference>
<dbReference type="InterPro" id="IPR035965">
    <property type="entry name" value="PAS-like_dom_sf"/>
</dbReference>
<proteinExistence type="predicted"/>
<dbReference type="PROSITE" id="PS50887">
    <property type="entry name" value="GGDEF"/>
    <property type="match status" value="1"/>
</dbReference>
<dbReference type="NCBIfam" id="TIGR00254">
    <property type="entry name" value="GGDEF"/>
    <property type="match status" value="1"/>
</dbReference>
<dbReference type="Gene3D" id="3.30.450.20">
    <property type="entry name" value="PAS domain"/>
    <property type="match status" value="1"/>
</dbReference>
<dbReference type="InterPro" id="IPR000160">
    <property type="entry name" value="GGDEF_dom"/>
</dbReference>
<gene>
    <name evidence="2" type="ordered locus">Ssed_2631</name>
</gene>
<name>A8FWL5_SHESH</name>
<dbReference type="PANTHER" id="PTHR44757:SF2">
    <property type="entry name" value="BIOFILM ARCHITECTURE MAINTENANCE PROTEIN MBAA"/>
    <property type="match status" value="1"/>
</dbReference>
<protein>
    <submittedName>
        <fullName evidence="2">Diguanylate cyclase with PAS/PAC sensor</fullName>
    </submittedName>
</protein>
<dbReference type="SUPFAM" id="SSF55073">
    <property type="entry name" value="Nucleotide cyclase"/>
    <property type="match status" value="1"/>
</dbReference>